<sequence length="172" mass="18952">MNALIDSDFQKVVDAINDVPPIDGGASHAECLDLGSAMNWDFGLEAMPDSYDATDTASSWYCELPNADRALDRVEELCGSDNLQVSKDPDPVQAIQEELSKIRAELQELKRAVEAALEVNEQRITNTEKYIDELLPWTQEVHGAIEKLTSRSLDADKAGLNKLSSTQDTKQA</sequence>
<comment type="caution">
    <text evidence="2">The sequence shown here is derived from an EMBL/GenBank/DDBJ whole genome shotgun (WGS) entry which is preliminary data.</text>
</comment>
<accession>A0ABQ8FR05</accession>
<organism evidence="2 3">
    <name type="scientific">Macrophomina phaseolina</name>
    <dbReference type="NCBI Taxonomy" id="35725"/>
    <lineage>
        <taxon>Eukaryota</taxon>
        <taxon>Fungi</taxon>
        <taxon>Dikarya</taxon>
        <taxon>Ascomycota</taxon>
        <taxon>Pezizomycotina</taxon>
        <taxon>Dothideomycetes</taxon>
        <taxon>Dothideomycetes incertae sedis</taxon>
        <taxon>Botryosphaeriales</taxon>
        <taxon>Botryosphaeriaceae</taxon>
        <taxon>Macrophomina</taxon>
    </lineage>
</organism>
<dbReference type="Proteomes" id="UP000774617">
    <property type="component" value="Unassembled WGS sequence"/>
</dbReference>
<proteinExistence type="predicted"/>
<evidence type="ECO:0000256" key="1">
    <source>
        <dbReference type="SAM" id="Coils"/>
    </source>
</evidence>
<keyword evidence="1" id="KW-0175">Coiled coil</keyword>
<reference evidence="2 3" key="1">
    <citation type="journal article" date="2021" name="Nat. Commun.">
        <title>Genetic determinants of endophytism in the Arabidopsis root mycobiome.</title>
        <authorList>
            <person name="Mesny F."/>
            <person name="Miyauchi S."/>
            <person name="Thiergart T."/>
            <person name="Pickel B."/>
            <person name="Atanasova L."/>
            <person name="Karlsson M."/>
            <person name="Huettel B."/>
            <person name="Barry K.W."/>
            <person name="Haridas S."/>
            <person name="Chen C."/>
            <person name="Bauer D."/>
            <person name="Andreopoulos W."/>
            <person name="Pangilinan J."/>
            <person name="LaButti K."/>
            <person name="Riley R."/>
            <person name="Lipzen A."/>
            <person name="Clum A."/>
            <person name="Drula E."/>
            <person name="Henrissat B."/>
            <person name="Kohler A."/>
            <person name="Grigoriev I.V."/>
            <person name="Martin F.M."/>
            <person name="Hacquard S."/>
        </authorList>
    </citation>
    <scope>NUCLEOTIDE SEQUENCE [LARGE SCALE GENOMIC DNA]</scope>
    <source>
        <strain evidence="2 3">MPI-SDFR-AT-0080</strain>
    </source>
</reference>
<gene>
    <name evidence="2" type="ORF">B0J12DRAFT_706174</name>
</gene>
<evidence type="ECO:0000313" key="3">
    <source>
        <dbReference type="Proteomes" id="UP000774617"/>
    </source>
</evidence>
<evidence type="ECO:0000313" key="2">
    <source>
        <dbReference type="EMBL" id="KAH7009187.1"/>
    </source>
</evidence>
<feature type="coiled-coil region" evidence="1">
    <location>
        <begin position="92"/>
        <end position="123"/>
    </location>
</feature>
<keyword evidence="3" id="KW-1185">Reference proteome</keyword>
<protein>
    <submittedName>
        <fullName evidence="2">Uncharacterized protein</fullName>
    </submittedName>
</protein>
<dbReference type="EMBL" id="JAGTJR010000112">
    <property type="protein sequence ID" value="KAH7009187.1"/>
    <property type="molecule type" value="Genomic_DNA"/>
</dbReference>
<name>A0ABQ8FR05_9PEZI</name>